<accession>A0A059CVY3</accession>
<dbReference type="Pfam" id="PF13962">
    <property type="entry name" value="PGG"/>
    <property type="match status" value="1"/>
</dbReference>
<evidence type="ECO:0000259" key="2">
    <source>
        <dbReference type="Pfam" id="PF13962"/>
    </source>
</evidence>
<dbReference type="eggNOG" id="KOG0504">
    <property type="taxonomic scope" value="Eukaryota"/>
</dbReference>
<organism evidence="3">
    <name type="scientific">Eucalyptus grandis</name>
    <name type="common">Flooded gum</name>
    <dbReference type="NCBI Taxonomy" id="71139"/>
    <lineage>
        <taxon>Eukaryota</taxon>
        <taxon>Viridiplantae</taxon>
        <taxon>Streptophyta</taxon>
        <taxon>Embryophyta</taxon>
        <taxon>Tracheophyta</taxon>
        <taxon>Spermatophyta</taxon>
        <taxon>Magnoliopsida</taxon>
        <taxon>eudicotyledons</taxon>
        <taxon>Gunneridae</taxon>
        <taxon>Pentapetalae</taxon>
        <taxon>rosids</taxon>
        <taxon>malvids</taxon>
        <taxon>Myrtales</taxon>
        <taxon>Myrtaceae</taxon>
        <taxon>Myrtoideae</taxon>
        <taxon>Eucalypteae</taxon>
        <taxon>Eucalyptus</taxon>
    </lineage>
</organism>
<dbReference type="GO" id="GO:0016020">
    <property type="term" value="C:membrane"/>
    <property type="evidence" value="ECO:0000318"/>
    <property type="project" value="GO_Central"/>
</dbReference>
<feature type="transmembrane region" description="Helical" evidence="1">
    <location>
        <begin position="169"/>
        <end position="191"/>
    </location>
</feature>
<dbReference type="EMBL" id="KK198755">
    <property type="protein sequence ID" value="KCW82517.1"/>
    <property type="molecule type" value="Genomic_DNA"/>
</dbReference>
<dbReference type="InterPro" id="IPR026961">
    <property type="entry name" value="PGG_dom"/>
</dbReference>
<sequence length="236" mass="26703">MVPRILPADVSGAAFLMQRELQWFEVLEDKSPPLIKSLKFEVKEDKSSPSKSLELKETKERSGKTYWGVFVEQRKDLVKEAGQWMKETSSSCSVISTLIFTVAFTIPGSNDRGNLVFLKGDSFLVFTVANALSLFSSVTATSMFLAILTSRYAAEDFLHSLPRKMILGLTFLFLSFVFILVAFGSALVIVLSERWKWIYIPITLLVVIPVILSAILKLPLYVEMVESTYWPRLFRP</sequence>
<dbReference type="PANTHER" id="PTHR24177:SF472">
    <property type="entry name" value="PGG DOMAIN-CONTAINING PROTEIN"/>
    <property type="match status" value="1"/>
</dbReference>
<dbReference type="STRING" id="71139.A0A059CVY3"/>
<keyword evidence="1" id="KW-0472">Membrane</keyword>
<dbReference type="InParanoid" id="A0A059CVY3"/>
<keyword evidence="1" id="KW-0812">Transmembrane</keyword>
<feature type="domain" description="PGG" evidence="2">
    <location>
        <begin position="83"/>
        <end position="189"/>
    </location>
</feature>
<dbReference type="Gramene" id="KCW82517">
    <property type="protein sequence ID" value="KCW82517"/>
    <property type="gene ID" value="EUGRSUZ_C03914"/>
</dbReference>
<proteinExistence type="predicted"/>
<evidence type="ECO:0000256" key="1">
    <source>
        <dbReference type="SAM" id="Phobius"/>
    </source>
</evidence>
<gene>
    <name evidence="3" type="ORF">EUGRSUZ_C03914</name>
</gene>
<name>A0A059CVY3_EUCGR</name>
<evidence type="ECO:0000313" key="3">
    <source>
        <dbReference type="EMBL" id="KCW82517.1"/>
    </source>
</evidence>
<feature type="transmembrane region" description="Helical" evidence="1">
    <location>
        <begin position="197"/>
        <end position="216"/>
    </location>
</feature>
<protein>
    <recommendedName>
        <fullName evidence="2">PGG domain-containing protein</fullName>
    </recommendedName>
</protein>
<keyword evidence="1" id="KW-1133">Transmembrane helix</keyword>
<feature type="transmembrane region" description="Helical" evidence="1">
    <location>
        <begin position="92"/>
        <end position="110"/>
    </location>
</feature>
<reference evidence="3" key="1">
    <citation type="submission" date="2013-07" db="EMBL/GenBank/DDBJ databases">
        <title>The genome of Eucalyptus grandis.</title>
        <authorList>
            <person name="Schmutz J."/>
            <person name="Hayes R."/>
            <person name="Myburg A."/>
            <person name="Tuskan G."/>
            <person name="Grattapaglia D."/>
            <person name="Rokhsar D.S."/>
        </authorList>
    </citation>
    <scope>NUCLEOTIDE SEQUENCE</scope>
    <source>
        <tissue evidence="3">Leaf extractions</tissue>
    </source>
</reference>
<feature type="non-terminal residue" evidence="3">
    <location>
        <position position="236"/>
    </location>
</feature>
<dbReference type="OMA" id="FIMIHEH"/>
<dbReference type="PANTHER" id="PTHR24177">
    <property type="entry name" value="CASKIN"/>
    <property type="match status" value="1"/>
</dbReference>
<feature type="transmembrane region" description="Helical" evidence="1">
    <location>
        <begin position="122"/>
        <end position="148"/>
    </location>
</feature>
<dbReference type="AlphaFoldDB" id="A0A059CVY3"/>